<reference evidence="6 7" key="1">
    <citation type="journal article" date="2019" name="Environ. Microbiol.">
        <title>Species interactions and distinct microbial communities in high Arctic permafrost affected cryosols are associated with the CH4 and CO2 gas fluxes.</title>
        <authorList>
            <person name="Altshuler I."/>
            <person name="Hamel J."/>
            <person name="Turney S."/>
            <person name="Magnuson E."/>
            <person name="Levesque R."/>
            <person name="Greer C."/>
            <person name="Whyte L.G."/>
        </authorList>
    </citation>
    <scope>NUCLEOTIDE SEQUENCE [LARGE SCALE GENOMIC DNA]</scope>
    <source>
        <strain evidence="6 7">S9.3B</strain>
    </source>
</reference>
<feature type="domain" description="GGDEF" evidence="5">
    <location>
        <begin position="514"/>
        <end position="654"/>
    </location>
</feature>
<dbReference type="EMBL" id="RCZP01000003">
    <property type="protein sequence ID" value="TPG59676.1"/>
    <property type="molecule type" value="Genomic_DNA"/>
</dbReference>
<organism evidence="6 7">
    <name type="scientific">Muricoccus nepalensis</name>
    <dbReference type="NCBI Taxonomy" id="1854500"/>
    <lineage>
        <taxon>Bacteria</taxon>
        <taxon>Pseudomonadati</taxon>
        <taxon>Pseudomonadota</taxon>
        <taxon>Alphaproteobacteria</taxon>
        <taxon>Acetobacterales</taxon>
        <taxon>Roseomonadaceae</taxon>
        <taxon>Muricoccus</taxon>
    </lineage>
</organism>
<dbReference type="Gene3D" id="3.30.450.20">
    <property type="entry name" value="PAS domain"/>
    <property type="match status" value="3"/>
</dbReference>
<evidence type="ECO:0000313" key="7">
    <source>
        <dbReference type="Proteomes" id="UP000317078"/>
    </source>
</evidence>
<dbReference type="OrthoDB" id="9793210at2"/>
<keyword evidence="3" id="KW-1133">Transmembrane helix</keyword>
<dbReference type="AlphaFoldDB" id="A0A502GF50"/>
<keyword evidence="7" id="KW-1185">Reference proteome</keyword>
<feature type="domain" description="EAL" evidence="4">
    <location>
        <begin position="663"/>
        <end position="915"/>
    </location>
</feature>
<accession>A0A502GF50</accession>
<keyword evidence="3" id="KW-0472">Membrane</keyword>
<dbReference type="CDD" id="cd12915">
    <property type="entry name" value="PDC2_DGC_like"/>
    <property type="match status" value="1"/>
</dbReference>
<keyword evidence="3" id="KW-0812">Transmembrane</keyword>
<dbReference type="CDD" id="cd12914">
    <property type="entry name" value="PDC1_DGC_like"/>
    <property type="match status" value="1"/>
</dbReference>
<dbReference type="Gene3D" id="3.30.70.270">
    <property type="match status" value="1"/>
</dbReference>
<evidence type="ECO:0000259" key="5">
    <source>
        <dbReference type="PROSITE" id="PS50887"/>
    </source>
</evidence>
<dbReference type="RefSeq" id="WP_140881773.1">
    <property type="nucleotide sequence ID" value="NZ_RCZP01000003.1"/>
</dbReference>
<dbReference type="CDD" id="cd01948">
    <property type="entry name" value="EAL"/>
    <property type="match status" value="1"/>
</dbReference>
<dbReference type="InterPro" id="IPR000160">
    <property type="entry name" value="GGDEF_dom"/>
</dbReference>
<feature type="compositionally biased region" description="Basic and acidic residues" evidence="2">
    <location>
        <begin position="10"/>
        <end position="22"/>
    </location>
</feature>
<keyword evidence="1" id="KW-0175">Coiled coil</keyword>
<evidence type="ECO:0000256" key="2">
    <source>
        <dbReference type="SAM" id="MobiDB-lite"/>
    </source>
</evidence>
<evidence type="ECO:0000313" key="6">
    <source>
        <dbReference type="EMBL" id="TPG59676.1"/>
    </source>
</evidence>
<dbReference type="InterPro" id="IPR043128">
    <property type="entry name" value="Rev_trsase/Diguanyl_cyclase"/>
</dbReference>
<protein>
    <submittedName>
        <fullName evidence="6">EAL domain-containing protein</fullName>
    </submittedName>
</protein>
<feature type="transmembrane region" description="Helical" evidence="3">
    <location>
        <begin position="322"/>
        <end position="341"/>
    </location>
</feature>
<comment type="caution">
    <text evidence="6">The sequence shown here is derived from an EMBL/GenBank/DDBJ whole genome shotgun (WGS) entry which is preliminary data.</text>
</comment>
<dbReference type="Pfam" id="PF22588">
    <property type="entry name" value="dCache_1_like"/>
    <property type="match status" value="1"/>
</dbReference>
<dbReference type="Pfam" id="PF12860">
    <property type="entry name" value="PAS_7"/>
    <property type="match status" value="1"/>
</dbReference>
<dbReference type="PANTHER" id="PTHR44757:SF2">
    <property type="entry name" value="BIOFILM ARCHITECTURE MAINTENANCE PROTEIN MBAA"/>
    <property type="match status" value="1"/>
</dbReference>
<dbReference type="InterPro" id="IPR054327">
    <property type="entry name" value="His-kinase-like_sensor"/>
</dbReference>
<dbReference type="NCBIfam" id="TIGR00254">
    <property type="entry name" value="GGDEF"/>
    <property type="match status" value="1"/>
</dbReference>
<dbReference type="InterPro" id="IPR029787">
    <property type="entry name" value="Nucleotide_cyclase"/>
</dbReference>
<dbReference type="Gene3D" id="3.20.20.450">
    <property type="entry name" value="EAL domain"/>
    <property type="match status" value="1"/>
</dbReference>
<sequence>MPAPALRPETPTRPRPGRDAARDASAGAGALLRGARVPVVAALLLGLTVILASAFVSWKTYQRTIVDAGRELRTISVVLADHTDRAFQTVDFALEALLERARAEGALASADRLAAWARARSVHEALRERSDAMPQADALLLIGADGRLLSFSRHWPAPPTELGDREYFRLLRDGGQDWVIGPPVHNRGTGTWSIHLARRISGPDGSFFGAAVGVVELAYFESFYRELALGPETSVALFRTDGTLIARYPDAGSSVGRDFSASPQFRSTLAAPDGAAVRMASAVDGRERLVSARALAGHPLRVHVGTTTEAALAGWREQGINLIIGCGLLLLLIGVTLAAAARKAEAEQAALAERLRRESELAAQDARFRMAVEGMSQGLWKFSAESRLELANHNCARIIGYPRGALRPGATFEELRAASGKARPVLDRLATFVEARQGGAFVQDLEDGRAASVVYQPAPDGSWVVTFEDVTERRAAEARVEHMARHDALTGLPNRLALHDRLGHAVAEAAARGTPAAVLYMDLDRFKEVNDTLGHPVGDALLKAASARILANVRGARGDMVARLGGDEFAVVVALDEEGERPVNTEVAALARRLIGVLSEPFDIEGHQVVIGSSIGVAVLPQDGTTSDEVLKHADLALYRAKQDGRGRARFFKREMDQQAQERRQLELELRRALHATPEVFEVHYQPVIAVETRAPTGLEALLRWRHPERGFIPPAQFIPLAEEIGLIVALGELALRRACADAAGWAPGLRVAVNLSPIQFRDPRLVEMVAEALADSGLPAGRLELEITEGVLLHQTEATIATLHRLKDLGARIAMDDFGTGYSSLSYLRSFPFDKIKIDRAFVRDLGTSPDDAAIVSAVTGLCERLGMASTAEGVETEEQFRRLEAERCTEVQGYLFSRPVPSSEVPRVLSTLSSAARPGKAGPLRAGLGPVVPAR</sequence>
<gene>
    <name evidence="6" type="ORF">EAH89_05425</name>
</gene>
<feature type="transmembrane region" description="Helical" evidence="3">
    <location>
        <begin position="39"/>
        <end position="58"/>
    </location>
</feature>
<dbReference type="SUPFAM" id="SSF55785">
    <property type="entry name" value="PYP-like sensor domain (PAS domain)"/>
    <property type="match status" value="1"/>
</dbReference>
<feature type="coiled-coil region" evidence="1">
    <location>
        <begin position="649"/>
        <end position="676"/>
    </location>
</feature>
<dbReference type="InterPro" id="IPR035965">
    <property type="entry name" value="PAS-like_dom_sf"/>
</dbReference>
<evidence type="ECO:0000256" key="3">
    <source>
        <dbReference type="SAM" id="Phobius"/>
    </source>
</evidence>
<dbReference type="Pfam" id="PF00990">
    <property type="entry name" value="GGDEF"/>
    <property type="match status" value="1"/>
</dbReference>
<dbReference type="SUPFAM" id="SSF141868">
    <property type="entry name" value="EAL domain-like"/>
    <property type="match status" value="1"/>
</dbReference>
<dbReference type="Proteomes" id="UP000317078">
    <property type="component" value="Unassembled WGS sequence"/>
</dbReference>
<dbReference type="InterPro" id="IPR035919">
    <property type="entry name" value="EAL_sf"/>
</dbReference>
<name>A0A502GF50_9PROT</name>
<evidence type="ECO:0000259" key="4">
    <source>
        <dbReference type="PROSITE" id="PS50883"/>
    </source>
</evidence>
<dbReference type="PANTHER" id="PTHR44757">
    <property type="entry name" value="DIGUANYLATE CYCLASE DGCP"/>
    <property type="match status" value="1"/>
</dbReference>
<dbReference type="SUPFAM" id="SSF55073">
    <property type="entry name" value="Nucleotide cyclase"/>
    <property type="match status" value="1"/>
</dbReference>
<dbReference type="InterPro" id="IPR052155">
    <property type="entry name" value="Biofilm_reg_signaling"/>
</dbReference>
<dbReference type="PROSITE" id="PS50883">
    <property type="entry name" value="EAL"/>
    <property type="match status" value="1"/>
</dbReference>
<dbReference type="PROSITE" id="PS50887">
    <property type="entry name" value="GGDEF"/>
    <property type="match status" value="1"/>
</dbReference>
<dbReference type="CDD" id="cd01949">
    <property type="entry name" value="GGDEF"/>
    <property type="match status" value="1"/>
</dbReference>
<proteinExistence type="predicted"/>
<dbReference type="Pfam" id="PF00563">
    <property type="entry name" value="EAL"/>
    <property type="match status" value="1"/>
</dbReference>
<evidence type="ECO:0000256" key="1">
    <source>
        <dbReference type="SAM" id="Coils"/>
    </source>
</evidence>
<dbReference type="SMART" id="SM00052">
    <property type="entry name" value="EAL"/>
    <property type="match status" value="1"/>
</dbReference>
<feature type="region of interest" description="Disordered" evidence="2">
    <location>
        <begin position="1"/>
        <end position="24"/>
    </location>
</feature>
<dbReference type="InterPro" id="IPR001633">
    <property type="entry name" value="EAL_dom"/>
</dbReference>
<dbReference type="SMART" id="SM00267">
    <property type="entry name" value="GGDEF"/>
    <property type="match status" value="1"/>
</dbReference>